<comment type="subcellular location">
    <subcellularLocation>
        <location evidence="1">Cytoplasm</location>
    </subcellularLocation>
</comment>
<name>A0A2W7N547_9BACT</name>
<dbReference type="PANTHER" id="PTHR33238">
    <property type="entry name" value="IRON (METAL) DEPENDENT REPRESSOR, DTXR FAMILY"/>
    <property type="match status" value="1"/>
</dbReference>
<dbReference type="Pfam" id="PF02742">
    <property type="entry name" value="Fe_dep_repr_C"/>
    <property type="match status" value="1"/>
</dbReference>
<evidence type="ECO:0000259" key="3">
    <source>
        <dbReference type="Pfam" id="PF02742"/>
    </source>
</evidence>
<dbReference type="SUPFAM" id="SSF47979">
    <property type="entry name" value="Iron-dependent repressor protein, dimerization domain"/>
    <property type="match status" value="1"/>
</dbReference>
<sequence length="225" mass="24522">MSATVHPSQILKAIYLLTHEQGVKATSRSVAALAGCSAAVVRQMVTAMQRKAVVKVVAYKGYTLTPKGIQLALRQVRCHRLWETFLHRQMGMGLYAVHQEALRLENHTSDVLLERMDQLLGFPLFDPHGHPIPSSKGVMPDISHTLPLALVGGGQSGIIARLGYQTEAFSAFCDKYGVNIGEELTVISKESSGGMNLTYQGEVIYATHDSVNQISIFKQDDGSVS</sequence>
<comment type="subunit">
    <text evidence="2">Homodimer.</text>
</comment>
<gene>
    <name evidence="4" type="ORF">LX69_02268</name>
</gene>
<dbReference type="Gene3D" id="1.10.10.10">
    <property type="entry name" value="Winged helix-like DNA-binding domain superfamily/Winged helix DNA-binding domain"/>
    <property type="match status" value="1"/>
</dbReference>
<dbReference type="GO" id="GO:0046914">
    <property type="term" value="F:transition metal ion binding"/>
    <property type="evidence" value="ECO:0007669"/>
    <property type="project" value="InterPro"/>
</dbReference>
<dbReference type="GO" id="GO:0003700">
    <property type="term" value="F:DNA-binding transcription factor activity"/>
    <property type="evidence" value="ECO:0007669"/>
    <property type="project" value="InterPro"/>
</dbReference>
<protein>
    <submittedName>
        <fullName evidence="4">DtxR family iron (Metal) dependent repressor</fullName>
    </submittedName>
</protein>
<dbReference type="OrthoDB" id="9791355at2"/>
<dbReference type="GO" id="GO:0005737">
    <property type="term" value="C:cytoplasm"/>
    <property type="evidence" value="ECO:0007669"/>
    <property type="project" value="UniProtKB-SubCell"/>
</dbReference>
<dbReference type="EMBL" id="QKZK01000017">
    <property type="protein sequence ID" value="PZX15180.1"/>
    <property type="molecule type" value="Genomic_DNA"/>
</dbReference>
<dbReference type="Proteomes" id="UP000249239">
    <property type="component" value="Unassembled WGS sequence"/>
</dbReference>
<dbReference type="InterPro" id="IPR050536">
    <property type="entry name" value="DtxR_MntR_Metal-Reg"/>
</dbReference>
<keyword evidence="5" id="KW-1185">Reference proteome</keyword>
<dbReference type="InterPro" id="IPR036388">
    <property type="entry name" value="WH-like_DNA-bd_sf"/>
</dbReference>
<comment type="caution">
    <text evidence="4">The sequence shown here is derived from an EMBL/GenBank/DDBJ whole genome shotgun (WGS) entry which is preliminary data.</text>
</comment>
<reference evidence="4 5" key="1">
    <citation type="submission" date="2018-06" db="EMBL/GenBank/DDBJ databases">
        <title>Genomic Encyclopedia of Archaeal and Bacterial Type Strains, Phase II (KMG-II): from individual species to whole genera.</title>
        <authorList>
            <person name="Goeker M."/>
        </authorList>
    </citation>
    <scope>NUCLEOTIDE SEQUENCE [LARGE SCALE GENOMIC DNA]</scope>
    <source>
        <strain evidence="4 5">DSM 6779</strain>
    </source>
</reference>
<dbReference type="PANTHER" id="PTHR33238:SF11">
    <property type="entry name" value="TRANSCRIPTIONAL REGULATOR MNTR"/>
    <property type="match status" value="1"/>
</dbReference>
<dbReference type="SMART" id="SM00529">
    <property type="entry name" value="HTH_DTXR"/>
    <property type="match status" value="1"/>
</dbReference>
<evidence type="ECO:0000256" key="1">
    <source>
        <dbReference type="ARBA" id="ARBA00004496"/>
    </source>
</evidence>
<organism evidence="4 5">
    <name type="scientific">Breznakibacter xylanolyticus</name>
    <dbReference type="NCBI Taxonomy" id="990"/>
    <lineage>
        <taxon>Bacteria</taxon>
        <taxon>Pseudomonadati</taxon>
        <taxon>Bacteroidota</taxon>
        <taxon>Bacteroidia</taxon>
        <taxon>Marinilabiliales</taxon>
        <taxon>Marinilabiliaceae</taxon>
        <taxon>Breznakibacter</taxon>
    </lineage>
</organism>
<dbReference type="InterPro" id="IPR022689">
    <property type="entry name" value="Iron_dep_repressor"/>
</dbReference>
<evidence type="ECO:0000313" key="5">
    <source>
        <dbReference type="Proteomes" id="UP000249239"/>
    </source>
</evidence>
<evidence type="ECO:0000313" key="4">
    <source>
        <dbReference type="EMBL" id="PZX15180.1"/>
    </source>
</evidence>
<dbReference type="InterPro" id="IPR001367">
    <property type="entry name" value="Fe_dep_repressor"/>
</dbReference>
<feature type="domain" description="Iron dependent repressor metal binding and dimerisation" evidence="3">
    <location>
        <begin position="65"/>
        <end position="133"/>
    </location>
</feature>
<evidence type="ECO:0000256" key="2">
    <source>
        <dbReference type="ARBA" id="ARBA00011738"/>
    </source>
</evidence>
<accession>A0A2W7N547</accession>
<dbReference type="InterPro" id="IPR036421">
    <property type="entry name" value="Fe_dep_repressor_sf"/>
</dbReference>
<dbReference type="RefSeq" id="WP_111446124.1">
    <property type="nucleotide sequence ID" value="NZ_QKZK01000017.1"/>
</dbReference>
<dbReference type="GO" id="GO:0046983">
    <property type="term" value="F:protein dimerization activity"/>
    <property type="evidence" value="ECO:0007669"/>
    <property type="project" value="InterPro"/>
</dbReference>
<proteinExistence type="predicted"/>
<dbReference type="AlphaFoldDB" id="A0A2W7N547"/>